<name>A0ABN7UKJ3_GIGMA</name>
<protein>
    <submittedName>
        <fullName evidence="1">40781_t:CDS:1</fullName>
    </submittedName>
</protein>
<accession>A0ABN7UKJ3</accession>
<organism evidence="1 2">
    <name type="scientific">Gigaspora margarita</name>
    <dbReference type="NCBI Taxonomy" id="4874"/>
    <lineage>
        <taxon>Eukaryota</taxon>
        <taxon>Fungi</taxon>
        <taxon>Fungi incertae sedis</taxon>
        <taxon>Mucoromycota</taxon>
        <taxon>Glomeromycotina</taxon>
        <taxon>Glomeromycetes</taxon>
        <taxon>Diversisporales</taxon>
        <taxon>Gigasporaceae</taxon>
        <taxon>Gigaspora</taxon>
    </lineage>
</organism>
<sequence>MKKVTQASDLHSFEIIMNKLLSENFLFYEIPQDLYLASNICNGSRPTIKKKNRLFKQHINNYTNKSTMCKDIDKNF</sequence>
<reference evidence="1 2" key="1">
    <citation type="submission" date="2021-06" db="EMBL/GenBank/DDBJ databases">
        <authorList>
            <person name="Kallberg Y."/>
            <person name="Tangrot J."/>
            <person name="Rosling A."/>
        </authorList>
    </citation>
    <scope>NUCLEOTIDE SEQUENCE [LARGE SCALE GENOMIC DNA]</scope>
    <source>
        <strain evidence="1 2">120-4 pot B 10/14</strain>
    </source>
</reference>
<keyword evidence="2" id="KW-1185">Reference proteome</keyword>
<dbReference type="Proteomes" id="UP000789901">
    <property type="component" value="Unassembled WGS sequence"/>
</dbReference>
<gene>
    <name evidence="1" type="ORF">GMARGA_LOCUS7784</name>
</gene>
<evidence type="ECO:0000313" key="2">
    <source>
        <dbReference type="Proteomes" id="UP000789901"/>
    </source>
</evidence>
<evidence type="ECO:0000313" key="1">
    <source>
        <dbReference type="EMBL" id="CAG8619800.1"/>
    </source>
</evidence>
<proteinExistence type="predicted"/>
<comment type="caution">
    <text evidence="1">The sequence shown here is derived from an EMBL/GenBank/DDBJ whole genome shotgun (WGS) entry which is preliminary data.</text>
</comment>
<dbReference type="EMBL" id="CAJVQB010003851">
    <property type="protein sequence ID" value="CAG8619800.1"/>
    <property type="molecule type" value="Genomic_DNA"/>
</dbReference>